<feature type="domain" description="PIN" evidence="1">
    <location>
        <begin position="2"/>
        <end position="113"/>
    </location>
</feature>
<sequence>MVVLDACAIIAFLRDEEGADVVRDALLNEVCVVHAINLCEVYKDCLARGEDSRIADGLLSHLKSIGLRTREDMQEGLWKYAARLKSRYRISLADCFGLALARDVDGQFYTSDHHELDALVGMPNFPAVTFIR</sequence>
<evidence type="ECO:0000313" key="2">
    <source>
        <dbReference type="EMBL" id="VFJ60664.1"/>
    </source>
</evidence>
<dbReference type="Gene3D" id="3.40.50.1010">
    <property type="entry name" value="5'-nuclease"/>
    <property type="match status" value="1"/>
</dbReference>
<name>A0A450T2Y7_9GAMM</name>
<reference evidence="2" key="1">
    <citation type="submission" date="2019-02" db="EMBL/GenBank/DDBJ databases">
        <authorList>
            <person name="Gruber-Vodicka R. H."/>
            <person name="Seah K. B. B."/>
        </authorList>
    </citation>
    <scope>NUCLEOTIDE SEQUENCE</scope>
    <source>
        <strain evidence="2">BECK_DK161</strain>
    </source>
</reference>
<protein>
    <submittedName>
        <fullName evidence="2">PIN domain nuclease, a component of toxin-antitoxin system (PIN domain)</fullName>
    </submittedName>
</protein>
<dbReference type="InterPro" id="IPR002716">
    <property type="entry name" value="PIN_dom"/>
</dbReference>
<gene>
    <name evidence="2" type="ORF">BECKDK2373C_GA0170839_108313</name>
</gene>
<accession>A0A450T2Y7</accession>
<organism evidence="2">
    <name type="scientific">Candidatus Kentrum sp. DK</name>
    <dbReference type="NCBI Taxonomy" id="2126562"/>
    <lineage>
        <taxon>Bacteria</taxon>
        <taxon>Pseudomonadati</taxon>
        <taxon>Pseudomonadota</taxon>
        <taxon>Gammaproteobacteria</taxon>
        <taxon>Candidatus Kentrum</taxon>
    </lineage>
</organism>
<evidence type="ECO:0000259" key="1">
    <source>
        <dbReference type="Pfam" id="PF01850"/>
    </source>
</evidence>
<dbReference type="EMBL" id="CAADEY010000083">
    <property type="protein sequence ID" value="VFJ60664.1"/>
    <property type="molecule type" value="Genomic_DNA"/>
</dbReference>
<dbReference type="InterPro" id="IPR029060">
    <property type="entry name" value="PIN-like_dom_sf"/>
</dbReference>
<dbReference type="SUPFAM" id="SSF88723">
    <property type="entry name" value="PIN domain-like"/>
    <property type="match status" value="1"/>
</dbReference>
<dbReference type="AlphaFoldDB" id="A0A450T2Y7"/>
<dbReference type="Pfam" id="PF01850">
    <property type="entry name" value="PIN"/>
    <property type="match status" value="1"/>
</dbReference>
<proteinExistence type="predicted"/>